<dbReference type="EMBL" id="QTSX02004294">
    <property type="protein sequence ID" value="KAJ9066360.1"/>
    <property type="molecule type" value="Genomic_DNA"/>
</dbReference>
<evidence type="ECO:0000313" key="1">
    <source>
        <dbReference type="EMBL" id="KAJ9066360.1"/>
    </source>
</evidence>
<evidence type="ECO:0000313" key="2">
    <source>
        <dbReference type="Proteomes" id="UP001165960"/>
    </source>
</evidence>
<protein>
    <submittedName>
        <fullName evidence="1">Uncharacterized protein</fullName>
    </submittedName>
</protein>
<sequence>MTVLRLHFKTNTPSYASDTKKILGVALMLLRDALDWFGKATDEDVEFCLDYAKFKAELMATGEDCNTRYYALNSLLEIQQGSDFQGSNLWGVPENSQADSLRAQQGEPTTGLGLTLQYNITIFQGLLKVRL</sequence>
<comment type="caution">
    <text evidence="1">The sequence shown here is derived from an EMBL/GenBank/DDBJ whole genome shotgun (WGS) entry which is preliminary data.</text>
</comment>
<keyword evidence="2" id="KW-1185">Reference proteome</keyword>
<accession>A0ACC2SVR0</accession>
<gene>
    <name evidence="1" type="ORF">DSO57_1010314</name>
</gene>
<organism evidence="1 2">
    <name type="scientific">Entomophthora muscae</name>
    <dbReference type="NCBI Taxonomy" id="34485"/>
    <lineage>
        <taxon>Eukaryota</taxon>
        <taxon>Fungi</taxon>
        <taxon>Fungi incertae sedis</taxon>
        <taxon>Zoopagomycota</taxon>
        <taxon>Entomophthoromycotina</taxon>
        <taxon>Entomophthoromycetes</taxon>
        <taxon>Entomophthorales</taxon>
        <taxon>Entomophthoraceae</taxon>
        <taxon>Entomophthora</taxon>
    </lineage>
</organism>
<reference evidence="1" key="1">
    <citation type="submission" date="2022-04" db="EMBL/GenBank/DDBJ databases">
        <title>Genome of the entomopathogenic fungus Entomophthora muscae.</title>
        <authorList>
            <person name="Elya C."/>
            <person name="Lovett B.R."/>
            <person name="Lee E."/>
            <person name="Macias A.M."/>
            <person name="Hajek A.E."/>
            <person name="De Bivort B.L."/>
            <person name="Kasson M.T."/>
            <person name="De Fine Licht H.H."/>
            <person name="Stajich J.E."/>
        </authorList>
    </citation>
    <scope>NUCLEOTIDE SEQUENCE</scope>
    <source>
        <strain evidence="1">Berkeley</strain>
    </source>
</reference>
<dbReference type="Proteomes" id="UP001165960">
    <property type="component" value="Unassembled WGS sequence"/>
</dbReference>
<proteinExistence type="predicted"/>
<name>A0ACC2SVR0_9FUNG</name>